<dbReference type="Proteomes" id="UP000324800">
    <property type="component" value="Unassembled WGS sequence"/>
</dbReference>
<name>A0A5J4VSQ9_9EUKA</name>
<sequence>MIHYSLKIIVKKGYYWILRNGYYWIVKKGYYWIVRKGYYWIVKKGYYWIVKKNVHLIMKVKGQYLMIVMIKIFTQYEHLKIIDYQKLIFHEFSLILKMNGSGITGSVGSGSDVSTSV</sequence>
<evidence type="ECO:0000313" key="2">
    <source>
        <dbReference type="Proteomes" id="UP000324800"/>
    </source>
</evidence>
<accession>A0A5J4VSQ9</accession>
<reference evidence="1 2" key="1">
    <citation type="submission" date="2019-03" db="EMBL/GenBank/DDBJ databases">
        <title>Single cell metagenomics reveals metabolic interactions within the superorganism composed of flagellate Streblomastix strix and complex community of Bacteroidetes bacteria on its surface.</title>
        <authorList>
            <person name="Treitli S.C."/>
            <person name="Kolisko M."/>
            <person name="Husnik F."/>
            <person name="Keeling P."/>
            <person name="Hampl V."/>
        </authorList>
    </citation>
    <scope>NUCLEOTIDE SEQUENCE [LARGE SCALE GENOMIC DNA]</scope>
    <source>
        <strain evidence="1">ST1C</strain>
    </source>
</reference>
<evidence type="ECO:0000313" key="1">
    <source>
        <dbReference type="EMBL" id="KAA6385648.1"/>
    </source>
</evidence>
<protein>
    <submittedName>
        <fullName evidence="1">Uncharacterized protein</fullName>
    </submittedName>
</protein>
<comment type="caution">
    <text evidence="1">The sequence shown here is derived from an EMBL/GenBank/DDBJ whole genome shotgun (WGS) entry which is preliminary data.</text>
</comment>
<proteinExistence type="predicted"/>
<organism evidence="1 2">
    <name type="scientific">Streblomastix strix</name>
    <dbReference type="NCBI Taxonomy" id="222440"/>
    <lineage>
        <taxon>Eukaryota</taxon>
        <taxon>Metamonada</taxon>
        <taxon>Preaxostyla</taxon>
        <taxon>Oxymonadida</taxon>
        <taxon>Streblomastigidae</taxon>
        <taxon>Streblomastix</taxon>
    </lineage>
</organism>
<gene>
    <name evidence="1" type="ORF">EZS28_018825</name>
</gene>
<dbReference type="EMBL" id="SNRW01005171">
    <property type="protein sequence ID" value="KAA6385648.1"/>
    <property type="molecule type" value="Genomic_DNA"/>
</dbReference>
<dbReference type="AlphaFoldDB" id="A0A5J4VSQ9"/>